<comment type="caution">
    <text evidence="1">The sequence shown here is derived from an EMBL/GenBank/DDBJ whole genome shotgun (WGS) entry which is preliminary data.</text>
</comment>
<evidence type="ECO:0000313" key="2">
    <source>
        <dbReference type="Proteomes" id="UP001305414"/>
    </source>
</evidence>
<dbReference type="Proteomes" id="UP001305414">
    <property type="component" value="Unassembled WGS sequence"/>
</dbReference>
<name>A0AAN7ZCL6_9PEZI</name>
<dbReference type="EMBL" id="JAWHQM010000043">
    <property type="protein sequence ID" value="KAK5634686.1"/>
    <property type="molecule type" value="Genomic_DNA"/>
</dbReference>
<reference evidence="1 2" key="1">
    <citation type="submission" date="2023-10" db="EMBL/GenBank/DDBJ databases">
        <title>Draft genome sequence of Xylaria bambusicola isolate GMP-LS, the root and basal stem rot pathogen of sugarcane in Indonesia.</title>
        <authorList>
            <person name="Selvaraj P."/>
            <person name="Muralishankar V."/>
            <person name="Muruganantham S."/>
            <person name="Sp S."/>
            <person name="Haryani S."/>
            <person name="Lau K.J.X."/>
            <person name="Naqvi N.I."/>
        </authorList>
    </citation>
    <scope>NUCLEOTIDE SEQUENCE [LARGE SCALE GENOMIC DNA]</scope>
    <source>
        <strain evidence="1">GMP-LS</strain>
    </source>
</reference>
<proteinExistence type="predicted"/>
<protein>
    <submittedName>
        <fullName evidence="1">Uncharacterized protein</fullName>
    </submittedName>
</protein>
<accession>A0AAN7ZCL6</accession>
<evidence type="ECO:0000313" key="1">
    <source>
        <dbReference type="EMBL" id="KAK5634686.1"/>
    </source>
</evidence>
<keyword evidence="2" id="KW-1185">Reference proteome</keyword>
<gene>
    <name evidence="1" type="ORF">RRF57_010400</name>
</gene>
<dbReference type="AlphaFoldDB" id="A0AAN7ZCL6"/>
<organism evidence="1 2">
    <name type="scientific">Xylaria bambusicola</name>
    <dbReference type="NCBI Taxonomy" id="326684"/>
    <lineage>
        <taxon>Eukaryota</taxon>
        <taxon>Fungi</taxon>
        <taxon>Dikarya</taxon>
        <taxon>Ascomycota</taxon>
        <taxon>Pezizomycotina</taxon>
        <taxon>Sordariomycetes</taxon>
        <taxon>Xylariomycetidae</taxon>
        <taxon>Xylariales</taxon>
        <taxon>Xylariaceae</taxon>
        <taxon>Xylaria</taxon>
    </lineage>
</organism>
<sequence>MPFVLWTTLRRLANLTNASEAGGNTEGVVRGIVIEERRTYERIKSNTMRVSRKRGFRNDIDCP</sequence>